<dbReference type="GO" id="GO:0030490">
    <property type="term" value="P:maturation of SSU-rRNA"/>
    <property type="evidence" value="ECO:0007669"/>
    <property type="project" value="TreeGrafter"/>
</dbReference>
<keyword evidence="5" id="KW-1185">Reference proteome</keyword>
<feature type="compositionally biased region" description="Basic residues" evidence="2">
    <location>
        <begin position="336"/>
        <end position="346"/>
    </location>
</feature>
<evidence type="ECO:0000256" key="1">
    <source>
        <dbReference type="ARBA" id="ARBA00023054"/>
    </source>
</evidence>
<evidence type="ECO:0000313" key="5">
    <source>
        <dbReference type="Proteomes" id="UP000799291"/>
    </source>
</evidence>
<dbReference type="PANTHER" id="PTHR23325">
    <property type="entry name" value="SERUM RESPONSE FACTOR-BINDING"/>
    <property type="match status" value="1"/>
</dbReference>
<dbReference type="PANTHER" id="PTHR23325:SF1">
    <property type="entry name" value="SERUM RESPONSE FACTOR-BINDING PROTEIN 1"/>
    <property type="match status" value="1"/>
</dbReference>
<feature type="compositionally biased region" description="Acidic residues" evidence="2">
    <location>
        <begin position="230"/>
        <end position="252"/>
    </location>
</feature>
<sequence>MLKRKRDEPRESPSASPKASADHALSRRKKLCSQRIEAAQKPLVAALRLAAGFERQKFSRRKKTAKQTNDAKGAARLDAEYAWLKKLDLNKLAAQHLRKVICKVKSLRESEVLPGGAKIVEKGEQNPALLNVQARLFKADAVRKVVDKAIDDLKEIVRVAPTKEPPAEAKQEDRASKSKKAKLVEVPAEIASEEDSDMFAAFDARIAAPSSGEDESEDSLTDGLRPPSVEDSESDGEYDLEEASESEGEEAEALTFHNFDSEGDEDSSQSSAPDNSDAESGSGSDEASIPLPKAKRKLLELGRTAKSTFVPALSHAAYYSGSESEASDLDADLAPRKNRRGQRARQKIWEAKYGDKAEHVKKQERDKGWDAKRGAVDDTRGRRGEKGASRGRGPERTGENATPLGPPKKTKRDDTGPLHPSWLAAKAAKEKKIDAKPQGKKVVFD</sequence>
<evidence type="ECO:0000259" key="3">
    <source>
        <dbReference type="Pfam" id="PF09073"/>
    </source>
</evidence>
<feature type="compositionally biased region" description="Basic and acidic residues" evidence="2">
    <location>
        <begin position="1"/>
        <end position="11"/>
    </location>
</feature>
<dbReference type="Pfam" id="PF09073">
    <property type="entry name" value="BUD22"/>
    <property type="match status" value="1"/>
</dbReference>
<reference evidence="4" key="1">
    <citation type="journal article" date="2020" name="Stud. Mycol.">
        <title>101 Dothideomycetes genomes: a test case for predicting lifestyles and emergence of pathogens.</title>
        <authorList>
            <person name="Haridas S."/>
            <person name="Albert R."/>
            <person name="Binder M."/>
            <person name="Bloem J."/>
            <person name="Labutti K."/>
            <person name="Salamov A."/>
            <person name="Andreopoulos B."/>
            <person name="Baker S."/>
            <person name="Barry K."/>
            <person name="Bills G."/>
            <person name="Bluhm B."/>
            <person name="Cannon C."/>
            <person name="Castanera R."/>
            <person name="Culley D."/>
            <person name="Daum C."/>
            <person name="Ezra D."/>
            <person name="Gonzalez J."/>
            <person name="Henrissat B."/>
            <person name="Kuo A."/>
            <person name="Liang C."/>
            <person name="Lipzen A."/>
            <person name="Lutzoni F."/>
            <person name="Magnuson J."/>
            <person name="Mondo S."/>
            <person name="Nolan M."/>
            <person name="Ohm R."/>
            <person name="Pangilinan J."/>
            <person name="Park H.-J."/>
            <person name="Ramirez L."/>
            <person name="Alfaro M."/>
            <person name="Sun H."/>
            <person name="Tritt A."/>
            <person name="Yoshinaga Y."/>
            <person name="Zwiers L.-H."/>
            <person name="Turgeon B."/>
            <person name="Goodwin S."/>
            <person name="Spatafora J."/>
            <person name="Crous P."/>
            <person name="Grigoriev I."/>
        </authorList>
    </citation>
    <scope>NUCLEOTIDE SEQUENCE</scope>
    <source>
        <strain evidence="4">CBS 122367</strain>
    </source>
</reference>
<feature type="compositionally biased region" description="Polar residues" evidence="2">
    <location>
        <begin position="272"/>
        <end position="285"/>
    </location>
</feature>
<proteinExistence type="predicted"/>
<feature type="region of interest" description="Disordered" evidence="2">
    <location>
        <begin position="202"/>
        <end position="293"/>
    </location>
</feature>
<dbReference type="GO" id="GO:0005634">
    <property type="term" value="C:nucleus"/>
    <property type="evidence" value="ECO:0007669"/>
    <property type="project" value="TreeGrafter"/>
</dbReference>
<accession>A0A6G1ICU4</accession>
<feature type="compositionally biased region" description="Basic and acidic residues" evidence="2">
    <location>
        <begin position="427"/>
        <end position="445"/>
    </location>
</feature>
<feature type="region of interest" description="Disordered" evidence="2">
    <location>
        <begin position="1"/>
        <end position="27"/>
    </location>
</feature>
<feature type="region of interest" description="Disordered" evidence="2">
    <location>
        <begin position="320"/>
        <end position="445"/>
    </location>
</feature>
<feature type="compositionally biased region" description="Basic and acidic residues" evidence="2">
    <location>
        <begin position="347"/>
        <end position="398"/>
    </location>
</feature>
<dbReference type="Proteomes" id="UP000799291">
    <property type="component" value="Unassembled WGS sequence"/>
</dbReference>
<protein>
    <submittedName>
        <fullName evidence="4">Bud-site selection protein</fullName>
    </submittedName>
</protein>
<keyword evidence="1" id="KW-0175">Coiled coil</keyword>
<organism evidence="4 5">
    <name type="scientific">Lentithecium fluviatile CBS 122367</name>
    <dbReference type="NCBI Taxonomy" id="1168545"/>
    <lineage>
        <taxon>Eukaryota</taxon>
        <taxon>Fungi</taxon>
        <taxon>Dikarya</taxon>
        <taxon>Ascomycota</taxon>
        <taxon>Pezizomycotina</taxon>
        <taxon>Dothideomycetes</taxon>
        <taxon>Pleosporomycetidae</taxon>
        <taxon>Pleosporales</taxon>
        <taxon>Massarineae</taxon>
        <taxon>Lentitheciaceae</taxon>
        <taxon>Lentithecium</taxon>
    </lineage>
</organism>
<dbReference type="OrthoDB" id="3364872at2759"/>
<name>A0A6G1ICU4_9PLEO</name>
<dbReference type="InterPro" id="IPR037393">
    <property type="entry name" value="Bud22/SRFB1"/>
</dbReference>
<dbReference type="EMBL" id="MU005647">
    <property type="protein sequence ID" value="KAF2675803.1"/>
    <property type="molecule type" value="Genomic_DNA"/>
</dbReference>
<feature type="domain" description="Bud22" evidence="3">
    <location>
        <begin position="37"/>
        <end position="445"/>
    </location>
</feature>
<evidence type="ECO:0000313" key="4">
    <source>
        <dbReference type="EMBL" id="KAF2675803.1"/>
    </source>
</evidence>
<dbReference type="GO" id="GO:0030686">
    <property type="term" value="C:90S preribosome"/>
    <property type="evidence" value="ECO:0007669"/>
    <property type="project" value="TreeGrafter"/>
</dbReference>
<dbReference type="InterPro" id="IPR015158">
    <property type="entry name" value="Bud22_dom"/>
</dbReference>
<dbReference type="AlphaFoldDB" id="A0A6G1ICU4"/>
<evidence type="ECO:0000256" key="2">
    <source>
        <dbReference type="SAM" id="MobiDB-lite"/>
    </source>
</evidence>
<gene>
    <name evidence="4" type="ORF">K458DRAFT_425199</name>
</gene>